<name>A0ABS2MKY6_9FIRM</name>
<comment type="subcellular location">
    <subcellularLocation>
        <location evidence="1">Membrane</location>
        <topology evidence="1">Single-pass membrane protein</topology>
    </subcellularLocation>
</comment>
<evidence type="ECO:0000256" key="2">
    <source>
        <dbReference type="ARBA" id="ARBA00022692"/>
    </source>
</evidence>
<dbReference type="PANTHER" id="PTHR30168:SF0">
    <property type="entry name" value="INNER MEMBRANE PROTEIN"/>
    <property type="match status" value="1"/>
</dbReference>
<keyword evidence="6" id="KW-0378">Hydrolase</keyword>
<evidence type="ECO:0000313" key="7">
    <source>
        <dbReference type="Proteomes" id="UP000720595"/>
    </source>
</evidence>
<dbReference type="InterPro" id="IPR007343">
    <property type="entry name" value="Uncharacterised_pept_Zn_put"/>
</dbReference>
<keyword evidence="6" id="KW-0645">Protease</keyword>
<evidence type="ECO:0000256" key="3">
    <source>
        <dbReference type="ARBA" id="ARBA00022989"/>
    </source>
</evidence>
<keyword evidence="2 5" id="KW-0812">Transmembrane</keyword>
<proteinExistence type="predicted"/>
<comment type="caution">
    <text evidence="6">The sequence shown here is derived from an EMBL/GenBank/DDBJ whole genome shotgun (WGS) entry which is preliminary data.</text>
</comment>
<reference evidence="6 7" key="1">
    <citation type="submission" date="2021-01" db="EMBL/GenBank/DDBJ databases">
        <title>Genomic Encyclopedia of Type Strains, Phase IV (KMG-IV): sequencing the most valuable type-strain genomes for metagenomic binning, comparative biology and taxonomic classification.</title>
        <authorList>
            <person name="Goeker M."/>
        </authorList>
    </citation>
    <scope>NUCLEOTIDE SEQUENCE [LARGE SCALE GENOMIC DNA]</scope>
    <source>
        <strain evidence="6 7">DSM 21461</strain>
    </source>
</reference>
<keyword evidence="4 5" id="KW-0472">Membrane</keyword>
<protein>
    <submittedName>
        <fullName evidence="6">Metalloprotease</fullName>
    </submittedName>
</protein>
<sequence>MKWRGRRQSSNVSRSRGGGVALGGGGLLIALIVFLITGSPRDAIRSGFGGSSEPQSTQNYELSEKEQELYDYSAVVLADTEDAWHSILKKEGINYREPKLKIFKGQVKSGCGLASSGMGPFYCSRDETLYMDLSFYDSLIKDFGADEGDFILSYVISHEVGHHVQEVTGIMSQYQEMMGKLSEKDGNALTVRLELQADYLAGVVARYQKDQGYLDPGDIDEAISAAWSIGDDTLQKRAQGYVRPESFTHGSSEERTRWFKKGYEAGDLSEWDTFSSKNL</sequence>
<keyword evidence="3 5" id="KW-1133">Transmembrane helix</keyword>
<feature type="transmembrane region" description="Helical" evidence="5">
    <location>
        <begin position="20"/>
        <end position="38"/>
    </location>
</feature>
<keyword evidence="6" id="KW-0482">Metalloprotease</keyword>
<accession>A0ABS2MKY6</accession>
<keyword evidence="7" id="KW-1185">Reference proteome</keyword>
<dbReference type="RefSeq" id="WP_205052193.1">
    <property type="nucleotide sequence ID" value="NZ_JAFBDH010000007.1"/>
</dbReference>
<evidence type="ECO:0000256" key="5">
    <source>
        <dbReference type="SAM" id="Phobius"/>
    </source>
</evidence>
<organism evidence="6 7">
    <name type="scientific">Peptoniphilus gorbachii</name>
    <dbReference type="NCBI Taxonomy" id="411567"/>
    <lineage>
        <taxon>Bacteria</taxon>
        <taxon>Bacillati</taxon>
        <taxon>Bacillota</taxon>
        <taxon>Tissierellia</taxon>
        <taxon>Tissierellales</taxon>
        <taxon>Peptoniphilaceae</taxon>
        <taxon>Peptoniphilus</taxon>
    </lineage>
</organism>
<gene>
    <name evidence="6" type="ORF">JOD41_001420</name>
</gene>
<evidence type="ECO:0000313" key="6">
    <source>
        <dbReference type="EMBL" id="MBM7550678.1"/>
    </source>
</evidence>
<dbReference type="EMBL" id="JAFBDH010000007">
    <property type="protein sequence ID" value="MBM7550678.1"/>
    <property type="molecule type" value="Genomic_DNA"/>
</dbReference>
<dbReference type="GO" id="GO:0008237">
    <property type="term" value="F:metallopeptidase activity"/>
    <property type="evidence" value="ECO:0007669"/>
    <property type="project" value="UniProtKB-KW"/>
</dbReference>
<dbReference type="Proteomes" id="UP000720595">
    <property type="component" value="Unassembled WGS sequence"/>
</dbReference>
<dbReference type="Pfam" id="PF04228">
    <property type="entry name" value="Zn_peptidase"/>
    <property type="match status" value="1"/>
</dbReference>
<evidence type="ECO:0000256" key="4">
    <source>
        <dbReference type="ARBA" id="ARBA00023136"/>
    </source>
</evidence>
<dbReference type="PANTHER" id="PTHR30168">
    <property type="entry name" value="PUTATIVE MEMBRANE PROTEIN YPFJ"/>
    <property type="match status" value="1"/>
</dbReference>
<evidence type="ECO:0000256" key="1">
    <source>
        <dbReference type="ARBA" id="ARBA00004167"/>
    </source>
</evidence>